<reference evidence="1 2" key="1">
    <citation type="submission" date="2013-02" db="EMBL/GenBank/DDBJ databases">
        <title>A novel strain isolated from Lonar lake, Maharashtra, India.</title>
        <authorList>
            <person name="Singh A."/>
        </authorList>
    </citation>
    <scope>NUCLEOTIDE SEQUENCE [LARGE SCALE GENOMIC DNA]</scope>
    <source>
        <strain evidence="1 2">AK24</strain>
    </source>
</reference>
<dbReference type="EMBL" id="AQHR01000112">
    <property type="protein sequence ID" value="EON74977.1"/>
    <property type="molecule type" value="Genomic_DNA"/>
</dbReference>
<keyword evidence="2" id="KW-1185">Reference proteome</keyword>
<gene>
    <name evidence="1" type="ORF">ADIS_4466</name>
</gene>
<sequence>MDLEAHYGFLDIQARNQVLEEGFGFDRLIDDPGDSRRGLTLLLRPGQELAESFGRFTDAVKQVVPGHHLYGPLDFHVTVIPIISCYSGFSLEGVSIGEYLPLIDASIQGIGRISIRFRGVFMSPSCLMIKGYPEDGELEKLRESLRRSFAGSSLEQSLDKRYKLVTAHSTVVRFKHAVENQEAVLEVLDRFSGYEFGVQAFHEVEFVFNDWYQRAGLVKLLASFPLLANPS</sequence>
<organism evidence="1 2">
    <name type="scientific">Lunatimonas lonarensis</name>
    <dbReference type="NCBI Taxonomy" id="1232681"/>
    <lineage>
        <taxon>Bacteria</taxon>
        <taxon>Pseudomonadati</taxon>
        <taxon>Bacteroidota</taxon>
        <taxon>Cytophagia</taxon>
        <taxon>Cytophagales</taxon>
        <taxon>Cyclobacteriaceae</taxon>
    </lineage>
</organism>
<name>R7ZLM8_9BACT</name>
<dbReference type="STRING" id="1232681.ADIS_4466"/>
<comment type="caution">
    <text evidence="1">The sequence shown here is derived from an EMBL/GenBank/DDBJ whole genome shotgun (WGS) entry which is preliminary data.</text>
</comment>
<dbReference type="RefSeq" id="WP_010856579.1">
    <property type="nucleotide sequence ID" value="NZ_AQHR01000112.1"/>
</dbReference>
<dbReference type="InterPro" id="IPR009097">
    <property type="entry name" value="Cyclic_Pdiesterase"/>
</dbReference>
<dbReference type="PATRIC" id="fig|1288963.3.peg.4455"/>
<protein>
    <submittedName>
        <fullName evidence="1">Uncharacterized protein</fullName>
    </submittedName>
</protein>
<dbReference type="Gene3D" id="3.90.1140.10">
    <property type="entry name" value="Cyclic phosphodiesterase"/>
    <property type="match status" value="1"/>
</dbReference>
<dbReference type="AlphaFoldDB" id="R7ZLM8"/>
<evidence type="ECO:0000313" key="2">
    <source>
        <dbReference type="Proteomes" id="UP000013909"/>
    </source>
</evidence>
<dbReference type="Proteomes" id="UP000013909">
    <property type="component" value="Unassembled WGS sequence"/>
</dbReference>
<dbReference type="SUPFAM" id="SSF55144">
    <property type="entry name" value="LigT-like"/>
    <property type="match status" value="1"/>
</dbReference>
<dbReference type="OrthoDB" id="2326088at2"/>
<accession>R7ZLM8</accession>
<proteinExistence type="predicted"/>
<evidence type="ECO:0000313" key="1">
    <source>
        <dbReference type="EMBL" id="EON74977.1"/>
    </source>
</evidence>